<keyword evidence="3 7" id="KW-0863">Zinc-finger</keyword>
<feature type="domain" description="C2H2-type" evidence="9">
    <location>
        <begin position="436"/>
        <end position="463"/>
    </location>
</feature>
<feature type="domain" description="C2H2-type" evidence="9">
    <location>
        <begin position="577"/>
        <end position="604"/>
    </location>
</feature>
<feature type="domain" description="C2H2-type" evidence="9">
    <location>
        <begin position="492"/>
        <end position="520"/>
    </location>
</feature>
<accession>A0ABM1N8U9</accession>
<evidence type="ECO:0000256" key="5">
    <source>
        <dbReference type="ARBA" id="ARBA00023242"/>
    </source>
</evidence>
<keyword evidence="4" id="KW-0862">Zinc</keyword>
<dbReference type="PANTHER" id="PTHR24388">
    <property type="entry name" value="ZINC FINGER PROTEIN"/>
    <property type="match status" value="1"/>
</dbReference>
<dbReference type="PROSITE" id="PS50157">
    <property type="entry name" value="ZINC_FINGER_C2H2_2"/>
    <property type="match status" value="8"/>
</dbReference>
<dbReference type="Pfam" id="PF12874">
    <property type="entry name" value="zf-met"/>
    <property type="match status" value="1"/>
</dbReference>
<keyword evidence="1" id="KW-0479">Metal-binding</keyword>
<evidence type="ECO:0000256" key="1">
    <source>
        <dbReference type="ARBA" id="ARBA00022723"/>
    </source>
</evidence>
<dbReference type="GeneID" id="108567348"/>
<dbReference type="RefSeq" id="XP_017783249.1">
    <property type="nucleotide sequence ID" value="XM_017927760.1"/>
</dbReference>
<dbReference type="Pfam" id="PF13913">
    <property type="entry name" value="zf-C2HC_2"/>
    <property type="match status" value="1"/>
</dbReference>
<keyword evidence="5" id="KW-0539">Nucleus</keyword>
<evidence type="ECO:0000256" key="3">
    <source>
        <dbReference type="ARBA" id="ARBA00022771"/>
    </source>
</evidence>
<evidence type="ECO:0000259" key="9">
    <source>
        <dbReference type="PROSITE" id="PS50157"/>
    </source>
</evidence>
<evidence type="ECO:0000256" key="4">
    <source>
        <dbReference type="ARBA" id="ARBA00022833"/>
    </source>
</evidence>
<dbReference type="Pfam" id="PF00096">
    <property type="entry name" value="zf-C2H2"/>
    <property type="match status" value="5"/>
</dbReference>
<evidence type="ECO:0000256" key="2">
    <source>
        <dbReference type="ARBA" id="ARBA00022737"/>
    </source>
</evidence>
<dbReference type="SMART" id="SM00355">
    <property type="entry name" value="ZnF_C2H2"/>
    <property type="match status" value="9"/>
</dbReference>
<feature type="domain" description="C2H2-type" evidence="9">
    <location>
        <begin position="521"/>
        <end position="548"/>
    </location>
</feature>
<keyword evidence="10" id="KW-1185">Reference proteome</keyword>
<dbReference type="Gene3D" id="3.30.160.60">
    <property type="entry name" value="Classic Zinc Finger"/>
    <property type="match status" value="7"/>
</dbReference>
<comment type="similarity">
    <text evidence="6">Belongs to the snail C2H2-type zinc-finger protein family.</text>
</comment>
<evidence type="ECO:0000256" key="8">
    <source>
        <dbReference type="SAM" id="MobiDB-lite"/>
    </source>
</evidence>
<protein>
    <submittedName>
        <fullName evidence="11">Zinc finger protein 1 homolog isoform X2</fullName>
    </submittedName>
</protein>
<evidence type="ECO:0000313" key="10">
    <source>
        <dbReference type="Proteomes" id="UP000695000"/>
    </source>
</evidence>
<feature type="domain" description="C2H2-type" evidence="9">
    <location>
        <begin position="549"/>
        <end position="576"/>
    </location>
</feature>
<feature type="region of interest" description="Disordered" evidence="8">
    <location>
        <begin position="170"/>
        <end position="190"/>
    </location>
</feature>
<dbReference type="InterPro" id="IPR036236">
    <property type="entry name" value="Znf_C2H2_sf"/>
</dbReference>
<evidence type="ECO:0000256" key="6">
    <source>
        <dbReference type="ARBA" id="ARBA00037948"/>
    </source>
</evidence>
<dbReference type="PANTHER" id="PTHR24388:SF104">
    <property type="entry name" value="AT-RICH BINDING PROTEIN-RELATED"/>
    <property type="match status" value="1"/>
</dbReference>
<evidence type="ECO:0000313" key="11">
    <source>
        <dbReference type="RefSeq" id="XP_017783249.1"/>
    </source>
</evidence>
<feature type="compositionally biased region" description="Basic and acidic residues" evidence="8">
    <location>
        <begin position="170"/>
        <end position="182"/>
    </location>
</feature>
<dbReference type="Proteomes" id="UP000695000">
    <property type="component" value="Unplaced"/>
</dbReference>
<name>A0ABM1N8U9_NICVS</name>
<reference evidence="11" key="1">
    <citation type="submission" date="2025-08" db="UniProtKB">
        <authorList>
            <consortium name="RefSeq"/>
        </authorList>
    </citation>
    <scope>IDENTIFICATION</scope>
    <source>
        <tissue evidence="11">Whole Larva</tissue>
    </source>
</reference>
<keyword evidence="2" id="KW-0677">Repeat</keyword>
<organism evidence="10 11">
    <name type="scientific">Nicrophorus vespilloides</name>
    <name type="common">Boreal carrion beetle</name>
    <dbReference type="NCBI Taxonomy" id="110193"/>
    <lineage>
        <taxon>Eukaryota</taxon>
        <taxon>Metazoa</taxon>
        <taxon>Ecdysozoa</taxon>
        <taxon>Arthropoda</taxon>
        <taxon>Hexapoda</taxon>
        <taxon>Insecta</taxon>
        <taxon>Pterygota</taxon>
        <taxon>Neoptera</taxon>
        <taxon>Endopterygota</taxon>
        <taxon>Coleoptera</taxon>
        <taxon>Polyphaga</taxon>
        <taxon>Staphyliniformia</taxon>
        <taxon>Silphidae</taxon>
        <taxon>Nicrophorinae</taxon>
        <taxon>Nicrophorus</taxon>
    </lineage>
</organism>
<proteinExistence type="inferred from homology"/>
<sequence>MEASDRELLSNVTITSDENGSQYMIQRMTVENAQLLSSDLLHHPNGLVVDLGGDFIPVNYSEDLLGQELTEEDRNLAAALVAVQFSQQQKQQQTQQDGSVIINTTLPSLGSLDGSKVTLGDQQVLLADKQTGYLQIVDADNLYKQADFDYDDSTSIQLIKAEEEETTILHKDSDVDNRDQRTAKKSLPHKKRISRKLKKRMQKCNFCDQLVNVDEFADHQVECEATITPIPNMFSCQICKANFSEQLEFFEHLKVHYEPTEKHESQVVTSASSTIITTSVIPTLASDDIKESPMKLEQEPQKDSILASLLQITCFECKKYFRRQKTYEQHMREFHNKVDLNEFSEPEDLMAGIDVNAAEVDDDDNKTWYQDELHATEEDLKELEAKEHVCQNCQQPFPIRAILMQHLVTCTETQDSQDKVEVKDEVKKKKAKKPELECDVCNRKFTHRNSLVYHQRSHTGNRPHQCEQCGKSFFASSALKVHLRLHSGDKPYRCEFCGRNFRQWGDLKYHCISIHTDEKQYQCEYCGKDFARKYSLIVHRRIHTGEKNYRCEFCGKTFRASSYLQNHRRIHTGEKPHPCEVCGKRFRVRSDMKRHLRTHTRRRNTRTITLPIGSELKMEEEHEIPQESEDTNESIMKEENEVAVQSLQYEQETLETVRDGNTLYVMPILIS</sequence>
<feature type="domain" description="C2H2-type" evidence="9">
    <location>
        <begin position="312"/>
        <end position="335"/>
    </location>
</feature>
<dbReference type="InterPro" id="IPR013087">
    <property type="entry name" value="Znf_C2H2_type"/>
</dbReference>
<evidence type="ECO:0000256" key="7">
    <source>
        <dbReference type="PROSITE-ProRule" id="PRU00042"/>
    </source>
</evidence>
<feature type="domain" description="C2H2-type" evidence="9">
    <location>
        <begin position="464"/>
        <end position="491"/>
    </location>
</feature>
<gene>
    <name evidence="11" type="primary">LOC108567348</name>
</gene>
<dbReference type="SUPFAM" id="SSF57667">
    <property type="entry name" value="beta-beta-alpha zinc fingers"/>
    <property type="match status" value="3"/>
</dbReference>
<dbReference type="PROSITE" id="PS00028">
    <property type="entry name" value="ZINC_FINGER_C2H2_1"/>
    <property type="match status" value="8"/>
</dbReference>
<dbReference type="InterPro" id="IPR050527">
    <property type="entry name" value="Snail/Krueppel_Znf"/>
</dbReference>
<feature type="domain" description="C2H2-type" evidence="9">
    <location>
        <begin position="234"/>
        <end position="261"/>
    </location>
</feature>